<dbReference type="PANTHER" id="PTHR39428">
    <property type="entry name" value="F420H(2)-DEPENDENT QUINONE REDUCTASE RV1261C"/>
    <property type="match status" value="1"/>
</dbReference>
<organism evidence="3 4">
    <name type="scientific">Streptomyces durbertensis</name>
    <dbReference type="NCBI Taxonomy" id="2448886"/>
    <lineage>
        <taxon>Bacteria</taxon>
        <taxon>Bacillati</taxon>
        <taxon>Actinomycetota</taxon>
        <taxon>Actinomycetes</taxon>
        <taxon>Kitasatosporales</taxon>
        <taxon>Streptomycetaceae</taxon>
        <taxon>Streptomyces</taxon>
    </lineage>
</organism>
<evidence type="ECO:0000313" key="3">
    <source>
        <dbReference type="EMBL" id="MBB1242844.1"/>
    </source>
</evidence>
<dbReference type="NCBIfam" id="TIGR00026">
    <property type="entry name" value="hi_GC_TIGR00026"/>
    <property type="match status" value="1"/>
</dbReference>
<keyword evidence="4" id="KW-1185">Reference proteome</keyword>
<evidence type="ECO:0000256" key="2">
    <source>
        <dbReference type="ARBA" id="ARBA00049106"/>
    </source>
</evidence>
<dbReference type="EMBL" id="WMLF01000038">
    <property type="protein sequence ID" value="MBB1242844.1"/>
    <property type="molecule type" value="Genomic_DNA"/>
</dbReference>
<evidence type="ECO:0000313" key="4">
    <source>
        <dbReference type="Proteomes" id="UP000766698"/>
    </source>
</evidence>
<dbReference type="Gene3D" id="2.30.110.10">
    <property type="entry name" value="Electron Transport, Fmn-binding Protein, Chain A"/>
    <property type="match status" value="1"/>
</dbReference>
<gene>
    <name evidence="3" type="ORF">GL263_04545</name>
</gene>
<comment type="catalytic activity">
    <reaction evidence="2">
        <text>oxidized coenzyme F420-(gamma-L-Glu)(n) + a quinol + H(+) = reduced coenzyme F420-(gamma-L-Glu)(n) + a quinone</text>
        <dbReference type="Rhea" id="RHEA:39663"/>
        <dbReference type="Rhea" id="RHEA-COMP:12939"/>
        <dbReference type="Rhea" id="RHEA-COMP:14378"/>
        <dbReference type="ChEBI" id="CHEBI:15378"/>
        <dbReference type="ChEBI" id="CHEBI:24646"/>
        <dbReference type="ChEBI" id="CHEBI:132124"/>
        <dbReference type="ChEBI" id="CHEBI:133980"/>
        <dbReference type="ChEBI" id="CHEBI:139511"/>
    </reaction>
</comment>
<protein>
    <submittedName>
        <fullName evidence="3">Nitroreductase family deazaflavin-dependent oxidoreductase</fullName>
    </submittedName>
</protein>
<proteinExistence type="inferred from homology"/>
<comment type="similarity">
    <text evidence="1">Belongs to the F420H(2)-dependent quinone reductase family.</text>
</comment>
<dbReference type="PANTHER" id="PTHR39428:SF1">
    <property type="entry name" value="F420H(2)-DEPENDENT QUINONE REDUCTASE RV1261C"/>
    <property type="match status" value="1"/>
</dbReference>
<dbReference type="InterPro" id="IPR004378">
    <property type="entry name" value="F420H2_quin_Rdtase"/>
</dbReference>
<sequence>MNRQAAIAFNSQVVERFRAQRGSGPLGDDLPFNADGLLLLTHTGARSGTRRTNPLGYLELDGGRLFVVASFMGAPRHPDWYHNVVARPEVEVELGGESFPALASEAAAGEHARLFAEAVSWWPFLEDHQRRAGRRIPLIELLRR</sequence>
<comment type="caution">
    <text evidence="3">The sequence shown here is derived from an EMBL/GenBank/DDBJ whole genome shotgun (WGS) entry which is preliminary data.</text>
</comment>
<name>A0ABR6EBX5_9ACTN</name>
<dbReference type="InterPro" id="IPR012349">
    <property type="entry name" value="Split_barrel_FMN-bd"/>
</dbReference>
<evidence type="ECO:0000256" key="1">
    <source>
        <dbReference type="ARBA" id="ARBA00008710"/>
    </source>
</evidence>
<reference evidence="4" key="1">
    <citation type="journal article" date="2020" name="Syst. Appl. Microbiol.">
        <title>Streptomyces alkaliterrae sp. nov., isolated from an alkaline soil, and emended descriptions of Streptomyces alkaliphilus, Streptomyces calidiresistens and Streptomyces durbertensis.</title>
        <authorList>
            <person name="Swiecimska M."/>
            <person name="Golinska P."/>
            <person name="Nouioui I."/>
            <person name="Wypij M."/>
            <person name="Rai M."/>
            <person name="Sangal V."/>
            <person name="Goodfellow M."/>
        </authorList>
    </citation>
    <scope>NUCLEOTIDE SEQUENCE [LARGE SCALE GENOMIC DNA]</scope>
    <source>
        <strain evidence="4">DSM 104538</strain>
    </source>
</reference>
<dbReference type="RefSeq" id="WP_182854260.1">
    <property type="nucleotide sequence ID" value="NZ_WMLF01000038.1"/>
</dbReference>
<dbReference type="Pfam" id="PF04075">
    <property type="entry name" value="F420H2_quin_red"/>
    <property type="match status" value="1"/>
</dbReference>
<dbReference type="Proteomes" id="UP000766698">
    <property type="component" value="Unassembled WGS sequence"/>
</dbReference>
<accession>A0ABR6EBX5</accession>